<proteinExistence type="predicted"/>
<organism evidence="3 4">
    <name type="scientific">Lysobacter spongiicola DSM 21749</name>
    <dbReference type="NCBI Taxonomy" id="1122188"/>
    <lineage>
        <taxon>Bacteria</taxon>
        <taxon>Pseudomonadati</taxon>
        <taxon>Pseudomonadota</taxon>
        <taxon>Gammaproteobacteria</taxon>
        <taxon>Lysobacterales</taxon>
        <taxon>Lysobacteraceae</taxon>
        <taxon>Novilysobacter</taxon>
    </lineage>
</organism>
<evidence type="ECO:0000259" key="2">
    <source>
        <dbReference type="Pfam" id="PF20455"/>
    </source>
</evidence>
<feature type="domain" description="DUF6708" evidence="2">
    <location>
        <begin position="246"/>
        <end position="337"/>
    </location>
</feature>
<keyword evidence="1" id="KW-1133">Transmembrane helix</keyword>
<keyword evidence="1" id="KW-0812">Transmembrane</keyword>
<evidence type="ECO:0000256" key="1">
    <source>
        <dbReference type="SAM" id="Phobius"/>
    </source>
</evidence>
<sequence>MYLFEWGIWSIRSESPEKKAHEEALVEKAFGPNYLEEFLGAEPTSENAEAEWSTAERASEGPTDGGAFYEVNDTFIEARAAWQEEKRGLVTFLMLGFGYALGYLLLWKSGLWPVIHMTFYGTTPWETEPSIGAWVTTLLFTAVGSGITYLVWRYAFKFIRTELFTQRHLLIRFNRRTRQVHLHRPKYAGGIVTLPWEATLAAINPQLPDSQGLGDTLALGWPHERTGAGFDEMAFVGPPLDGNREMEGLWEYIRRYMEDGPQSVPKPKSLRSRFPWPWDSLKASLHFMRPMWRRGGGLWVVIAVLVLSPLIALHSLSHWVSMLLCWRPRWPRDIREAGRPGKPVPKLTVAEDYGPEIGGYLRANAERDAEKMQARIAKKTRRRAKAVA</sequence>
<dbReference type="EMBL" id="FUXP01000004">
    <property type="protein sequence ID" value="SJZ99775.1"/>
    <property type="molecule type" value="Genomic_DNA"/>
</dbReference>
<evidence type="ECO:0000313" key="3">
    <source>
        <dbReference type="EMBL" id="SJZ99775.1"/>
    </source>
</evidence>
<feature type="transmembrane region" description="Helical" evidence="1">
    <location>
        <begin position="131"/>
        <end position="152"/>
    </location>
</feature>
<dbReference type="InterPro" id="IPR046554">
    <property type="entry name" value="DUF6708"/>
</dbReference>
<dbReference type="OrthoDB" id="6050524at2"/>
<dbReference type="RefSeq" id="WP_078758128.1">
    <property type="nucleotide sequence ID" value="NZ_FUXP01000004.1"/>
</dbReference>
<dbReference type="Proteomes" id="UP000190061">
    <property type="component" value="Unassembled WGS sequence"/>
</dbReference>
<keyword evidence="4" id="KW-1185">Reference proteome</keyword>
<feature type="transmembrane region" description="Helical" evidence="1">
    <location>
        <begin position="89"/>
        <end position="111"/>
    </location>
</feature>
<keyword evidence="1" id="KW-0472">Membrane</keyword>
<reference evidence="3 4" key="1">
    <citation type="submission" date="2017-02" db="EMBL/GenBank/DDBJ databases">
        <authorList>
            <person name="Peterson S.W."/>
        </authorList>
    </citation>
    <scope>NUCLEOTIDE SEQUENCE [LARGE SCALE GENOMIC DNA]</scope>
    <source>
        <strain evidence="3 4">DSM 21749</strain>
    </source>
</reference>
<protein>
    <recommendedName>
        <fullName evidence="2">DUF6708 domain-containing protein</fullName>
    </recommendedName>
</protein>
<evidence type="ECO:0000313" key="4">
    <source>
        <dbReference type="Proteomes" id="UP000190061"/>
    </source>
</evidence>
<dbReference type="AlphaFoldDB" id="A0A1T4Q7V4"/>
<name>A0A1T4Q7V4_9GAMM</name>
<dbReference type="Pfam" id="PF20455">
    <property type="entry name" value="DUF6708"/>
    <property type="match status" value="1"/>
</dbReference>
<dbReference type="STRING" id="1122188.SAMN02745674_01537"/>
<accession>A0A1T4Q7V4</accession>
<gene>
    <name evidence="3" type="ORF">SAMN02745674_01537</name>
</gene>
<feature type="transmembrane region" description="Helical" evidence="1">
    <location>
        <begin position="298"/>
        <end position="320"/>
    </location>
</feature>